<dbReference type="SUPFAM" id="SSF49562">
    <property type="entry name" value="C2 domain (Calcium/lipid-binding domain, CaLB)"/>
    <property type="match status" value="1"/>
</dbReference>
<organism evidence="5 6">
    <name type="scientific">Ditylenchus dipsaci</name>
    <dbReference type="NCBI Taxonomy" id="166011"/>
    <lineage>
        <taxon>Eukaryota</taxon>
        <taxon>Metazoa</taxon>
        <taxon>Ecdysozoa</taxon>
        <taxon>Nematoda</taxon>
        <taxon>Chromadorea</taxon>
        <taxon>Rhabditida</taxon>
        <taxon>Tylenchina</taxon>
        <taxon>Tylenchomorpha</taxon>
        <taxon>Sphaerularioidea</taxon>
        <taxon>Anguinidae</taxon>
        <taxon>Anguininae</taxon>
        <taxon>Ditylenchus</taxon>
    </lineage>
</organism>
<feature type="region of interest" description="Disordered" evidence="3">
    <location>
        <begin position="270"/>
        <end position="302"/>
    </location>
</feature>
<accession>A0A915EE56</accession>
<protein>
    <submittedName>
        <fullName evidence="6">C2 domain-containing protein</fullName>
    </submittedName>
</protein>
<feature type="region of interest" description="Disordered" evidence="3">
    <location>
        <begin position="1"/>
        <end position="51"/>
    </location>
</feature>
<feature type="compositionally biased region" description="Polar residues" evidence="3">
    <location>
        <begin position="1"/>
        <end position="32"/>
    </location>
</feature>
<dbReference type="GO" id="GO:0050806">
    <property type="term" value="P:positive regulation of synaptic transmission"/>
    <property type="evidence" value="ECO:0007669"/>
    <property type="project" value="TreeGrafter"/>
</dbReference>
<evidence type="ECO:0000256" key="1">
    <source>
        <dbReference type="ARBA" id="ARBA00023018"/>
    </source>
</evidence>
<dbReference type="InterPro" id="IPR000008">
    <property type="entry name" value="C2_dom"/>
</dbReference>
<feature type="domain" description="C2" evidence="4">
    <location>
        <begin position="153"/>
        <end position="276"/>
    </location>
</feature>
<dbReference type="GO" id="GO:0048167">
    <property type="term" value="P:regulation of synaptic plasticity"/>
    <property type="evidence" value="ECO:0007669"/>
    <property type="project" value="TreeGrafter"/>
</dbReference>
<sequence>MSSMSVEDNDAGSGSSIRQSSHPQHQNTTSTEDYGMDEGISTIGGAGGPTPMMQMGNGAKGGTAAAAALLAKQRKKKGNKRMGFARSEEVGVHEALAVPGEQGQTNTFTKQASKESTDSDNWLPVLPDRPLGSFVENLGPGQVVGRQVLASPVMGEIMVKLSLDPGMGIVVEVLEAKNLVARHGSKLSPAPYIKAYLMEGKNCIAKAKTQTSRKSTSSLAQQTMVFNVFDTKKKMLQISIAQINLDELDLSQRVVGWYKLFHSNSLVAGSSTQTTTPQVAGGPVRKDSDNSLNQLNDLSRPQ</sequence>
<evidence type="ECO:0000313" key="6">
    <source>
        <dbReference type="WBParaSite" id="jg5161"/>
    </source>
</evidence>
<dbReference type="GO" id="GO:0048788">
    <property type="term" value="C:cytoskeleton of presynaptic active zone"/>
    <property type="evidence" value="ECO:0007669"/>
    <property type="project" value="TreeGrafter"/>
</dbReference>
<dbReference type="WBParaSite" id="jg5161">
    <property type="protein sequence ID" value="jg5161"/>
    <property type="gene ID" value="jg5161"/>
</dbReference>
<dbReference type="Pfam" id="PF00168">
    <property type="entry name" value="C2"/>
    <property type="match status" value="1"/>
</dbReference>
<dbReference type="Gene3D" id="2.60.40.150">
    <property type="entry name" value="C2 domain"/>
    <property type="match status" value="1"/>
</dbReference>
<dbReference type="GO" id="GO:0042734">
    <property type="term" value="C:presynaptic membrane"/>
    <property type="evidence" value="ECO:0007669"/>
    <property type="project" value="TreeGrafter"/>
</dbReference>
<evidence type="ECO:0000256" key="2">
    <source>
        <dbReference type="ARBA" id="ARBA00034103"/>
    </source>
</evidence>
<dbReference type="InterPro" id="IPR035892">
    <property type="entry name" value="C2_domain_sf"/>
</dbReference>
<keyword evidence="1" id="KW-0770">Synapse</keyword>
<dbReference type="GO" id="GO:0048791">
    <property type="term" value="P:calcium ion-regulated exocytosis of neurotransmitter"/>
    <property type="evidence" value="ECO:0007669"/>
    <property type="project" value="TreeGrafter"/>
</dbReference>
<dbReference type="Proteomes" id="UP000887574">
    <property type="component" value="Unplaced"/>
</dbReference>
<name>A0A915EE56_9BILA</name>
<dbReference type="GO" id="GO:0042391">
    <property type="term" value="P:regulation of membrane potential"/>
    <property type="evidence" value="ECO:0007669"/>
    <property type="project" value="TreeGrafter"/>
</dbReference>
<proteinExistence type="predicted"/>
<dbReference type="AlphaFoldDB" id="A0A915EE56"/>
<dbReference type="GO" id="GO:0044325">
    <property type="term" value="F:transmembrane transporter binding"/>
    <property type="evidence" value="ECO:0007669"/>
    <property type="project" value="TreeGrafter"/>
</dbReference>
<dbReference type="PANTHER" id="PTHR12157">
    <property type="entry name" value="REGULATING SYNAPTIC MEMBRANE EXOCYTOSIS PROTEIN"/>
    <property type="match status" value="1"/>
</dbReference>
<comment type="subcellular location">
    <subcellularLocation>
        <location evidence="2">Synapse</location>
    </subcellularLocation>
</comment>
<dbReference type="PROSITE" id="PS50004">
    <property type="entry name" value="C2"/>
    <property type="match status" value="1"/>
</dbReference>
<keyword evidence="5" id="KW-1185">Reference proteome</keyword>
<feature type="compositionally biased region" description="Polar residues" evidence="3">
    <location>
        <begin position="290"/>
        <end position="302"/>
    </location>
</feature>
<reference evidence="6" key="1">
    <citation type="submission" date="2022-11" db="UniProtKB">
        <authorList>
            <consortium name="WormBaseParasite"/>
        </authorList>
    </citation>
    <scope>IDENTIFICATION</scope>
</reference>
<dbReference type="InterPro" id="IPR039032">
    <property type="entry name" value="Rim-like"/>
</dbReference>
<dbReference type="GO" id="GO:0031267">
    <property type="term" value="F:small GTPase binding"/>
    <property type="evidence" value="ECO:0007669"/>
    <property type="project" value="InterPro"/>
</dbReference>
<evidence type="ECO:0000259" key="4">
    <source>
        <dbReference type="PROSITE" id="PS50004"/>
    </source>
</evidence>
<evidence type="ECO:0000313" key="5">
    <source>
        <dbReference type="Proteomes" id="UP000887574"/>
    </source>
</evidence>
<evidence type="ECO:0000256" key="3">
    <source>
        <dbReference type="SAM" id="MobiDB-lite"/>
    </source>
</evidence>
<dbReference type="PANTHER" id="PTHR12157:SF21">
    <property type="entry name" value="RAB3 INTERACTING MOLECULE, ISOFORM F"/>
    <property type="match status" value="1"/>
</dbReference>